<proteinExistence type="predicted"/>
<name>A0A3E1QFA4_HAEIF</name>
<reference evidence="3" key="1">
    <citation type="submission" date="2018-08" db="EMBL/GenBank/DDBJ databases">
        <title>Antagonistic pleiotropy in the bifunctional surface protein FadL/P1 during adaptation of Haemophilus influenzae to chronic lung infection associated with COPD.</title>
        <authorList>
            <person name="Moleres J."/>
            <person name="Ehrlich R."/>
        </authorList>
    </citation>
    <scope>NUCLEOTIDE SEQUENCE [LARGE SCALE GENOMIC DNA]</scope>
    <source>
        <strain evidence="3">P668-6062</strain>
    </source>
</reference>
<dbReference type="InterPro" id="IPR036388">
    <property type="entry name" value="WH-like_DNA-bd_sf"/>
</dbReference>
<gene>
    <name evidence="3" type="ORF">CH627_08575</name>
</gene>
<dbReference type="SUPFAM" id="SSF46955">
    <property type="entry name" value="Putative DNA-binding domain"/>
    <property type="match status" value="1"/>
</dbReference>
<dbReference type="PROSITE" id="PS51702">
    <property type="entry name" value="HTH_MU"/>
    <property type="match status" value="1"/>
</dbReference>
<dbReference type="Pfam" id="PF02316">
    <property type="entry name" value="HTH_Tnp_Mu_1"/>
    <property type="match status" value="1"/>
</dbReference>
<dbReference type="InterPro" id="IPR001584">
    <property type="entry name" value="Integrase_cat-core"/>
</dbReference>
<organism evidence="3">
    <name type="scientific">Haemophilus influenzae</name>
    <dbReference type="NCBI Taxonomy" id="727"/>
    <lineage>
        <taxon>Bacteria</taxon>
        <taxon>Pseudomonadati</taxon>
        <taxon>Pseudomonadota</taxon>
        <taxon>Gammaproteobacteria</taxon>
        <taxon>Pasteurellales</taxon>
        <taxon>Pasteurellaceae</taxon>
        <taxon>Haemophilus</taxon>
    </lineage>
</organism>
<dbReference type="InterPro" id="IPR015378">
    <property type="entry name" value="Transposase-like_Mu_C"/>
</dbReference>
<evidence type="ECO:0000259" key="1">
    <source>
        <dbReference type="PROSITE" id="PS50994"/>
    </source>
</evidence>
<dbReference type="Gene3D" id="3.30.420.10">
    <property type="entry name" value="Ribonuclease H-like superfamily/Ribonuclease H"/>
    <property type="match status" value="1"/>
</dbReference>
<dbReference type="RefSeq" id="WP_116947959.1">
    <property type="nucleotide sequence ID" value="NZ_CP031681.1"/>
</dbReference>
<dbReference type="EMBL" id="QVJI01000013">
    <property type="protein sequence ID" value="RFN62634.1"/>
    <property type="molecule type" value="Genomic_DNA"/>
</dbReference>
<dbReference type="Gene3D" id="1.10.10.10">
    <property type="entry name" value="Winged helix-like DNA-binding domain superfamily/Winged helix DNA-binding domain"/>
    <property type="match status" value="1"/>
</dbReference>
<dbReference type="GO" id="GO:0003677">
    <property type="term" value="F:DNA binding"/>
    <property type="evidence" value="ECO:0007669"/>
    <property type="project" value="InterPro"/>
</dbReference>
<dbReference type="Pfam" id="PF09299">
    <property type="entry name" value="Mu-transpos_C"/>
    <property type="match status" value="1"/>
</dbReference>
<protein>
    <submittedName>
        <fullName evidence="3">Transposase</fullName>
    </submittedName>
</protein>
<accession>A0A3E1QFA4</accession>
<dbReference type="Gene3D" id="2.30.30.130">
    <property type="entry name" value="Transposase, Mu, C-terminal"/>
    <property type="match status" value="1"/>
</dbReference>
<dbReference type="InterPro" id="IPR012337">
    <property type="entry name" value="RNaseH-like_sf"/>
</dbReference>
<dbReference type="PROSITE" id="PS50994">
    <property type="entry name" value="INTEGRASE"/>
    <property type="match status" value="1"/>
</dbReference>
<dbReference type="InterPro" id="IPR009061">
    <property type="entry name" value="DNA-bd_dom_put_sf"/>
</dbReference>
<dbReference type="GO" id="GO:0015074">
    <property type="term" value="P:DNA integration"/>
    <property type="evidence" value="ECO:0007669"/>
    <property type="project" value="InterPro"/>
</dbReference>
<dbReference type="InterPro" id="IPR036397">
    <property type="entry name" value="RNaseH_sf"/>
</dbReference>
<feature type="domain" description="Integrase catalytic" evidence="1">
    <location>
        <begin position="268"/>
        <end position="491"/>
    </location>
</feature>
<dbReference type="SUPFAM" id="SSF50610">
    <property type="entry name" value="mu transposase, C-terminal domain"/>
    <property type="match status" value="1"/>
</dbReference>
<evidence type="ECO:0000313" key="3">
    <source>
        <dbReference type="EMBL" id="RFN62634.1"/>
    </source>
</evidence>
<evidence type="ECO:0000259" key="2">
    <source>
        <dbReference type="PROSITE" id="PS51702"/>
    </source>
</evidence>
<dbReference type="InterPro" id="IPR003314">
    <property type="entry name" value="Mu-type_HTH"/>
</dbReference>
<sequence>MRNDNLKTHYSAKELLDLSLSCLPNSVQGIIYQAKKNGWVTQKRVGKGGGKEYALASLPQEIQTEIRTKFAMEIINAKPKALPVVKADDLKQLTTAQRKAADARMALVLYVNELEAALGSRNQAMKCLLEQAKQGELSDTQMAWIALANNKQGNGRVLGHRTLYKWVLAYHQCETAEQRLMVLAPGKRKRVEPENVWYLPWFMGCYRQTSGLTFADAYRMFEAEYVGRYGDDPTFMSMLPSPDQVRTAFGKLPVHIRELGRLTGSKYKNLLPYVERKWDLFKANDIWIGDGHSLKLKVAHPIHGSPFTPELTMIVDGASRKIVGWSLALSESGFAVLDALRHAISRHGVPCIYYSDNGGGEKNKMLDADVTGILPRFGIHHATGIAGNPQGRGIIERLNRTVGKRIAQMFPTYYGSSADQDTTRRMLQSMVSLAGTKQGAKLTPKQRKAKAMLPTWDELMKAIEQVIDWYNNEHVHSEINCTPAEKYRRVTQDDLIVMLSEPELRDIERPHFIRKTQRGLVQWNNHQYFHLDLLNHQGSEVVVAVDIHNADFVQVRTKSGQFICNAKFEGHAREAFSVSMVEQQRQKRADSKLKRIQRNVDETLAELNPVITIEHQPDFAVLVPKVKQKIPAKPIFHNLTEKEEWEAEQAKLVNE</sequence>
<dbReference type="InterPro" id="IPR009004">
    <property type="entry name" value="Transposase_Mu_C"/>
</dbReference>
<comment type="caution">
    <text evidence="3">The sequence shown here is derived from an EMBL/GenBank/DDBJ whole genome shotgun (WGS) entry which is preliminary data.</text>
</comment>
<feature type="domain" description="HTH Mu-type" evidence="2">
    <location>
        <begin position="8"/>
        <end position="74"/>
    </location>
</feature>
<dbReference type="SUPFAM" id="SSF53098">
    <property type="entry name" value="Ribonuclease H-like"/>
    <property type="match status" value="1"/>
</dbReference>
<dbReference type="AlphaFoldDB" id="A0A3E1QFA4"/>